<dbReference type="AlphaFoldDB" id="A0A316Z4L8"/>
<organism evidence="2 3">
    <name type="scientific">Tilletiopsis washingtonensis</name>
    <dbReference type="NCBI Taxonomy" id="58919"/>
    <lineage>
        <taxon>Eukaryota</taxon>
        <taxon>Fungi</taxon>
        <taxon>Dikarya</taxon>
        <taxon>Basidiomycota</taxon>
        <taxon>Ustilaginomycotina</taxon>
        <taxon>Exobasidiomycetes</taxon>
        <taxon>Entylomatales</taxon>
        <taxon>Entylomatales incertae sedis</taxon>
        <taxon>Tilletiopsis</taxon>
    </lineage>
</organism>
<dbReference type="GeneID" id="37266727"/>
<dbReference type="InterPro" id="IPR018800">
    <property type="entry name" value="PRCC"/>
</dbReference>
<evidence type="ECO:0000313" key="2">
    <source>
        <dbReference type="EMBL" id="PWN95113.1"/>
    </source>
</evidence>
<keyword evidence="3" id="KW-1185">Reference proteome</keyword>
<protein>
    <submittedName>
        <fullName evidence="2">Uncharacterized protein</fullName>
    </submittedName>
</protein>
<gene>
    <name evidence="2" type="ORF">FA09DRAFT_150497</name>
</gene>
<name>A0A316Z4L8_9BASI</name>
<evidence type="ECO:0000256" key="1">
    <source>
        <dbReference type="SAM" id="MobiDB-lite"/>
    </source>
</evidence>
<accession>A0A316Z4L8</accession>
<evidence type="ECO:0000313" key="3">
    <source>
        <dbReference type="Proteomes" id="UP000245946"/>
    </source>
</evidence>
<feature type="compositionally biased region" description="Basic and acidic residues" evidence="1">
    <location>
        <begin position="294"/>
        <end position="304"/>
    </location>
</feature>
<dbReference type="Pfam" id="PF10253">
    <property type="entry name" value="PRCC"/>
    <property type="match status" value="1"/>
</dbReference>
<feature type="compositionally biased region" description="Basic residues" evidence="1">
    <location>
        <begin position="54"/>
        <end position="70"/>
    </location>
</feature>
<feature type="region of interest" description="Disordered" evidence="1">
    <location>
        <begin position="278"/>
        <end position="304"/>
    </location>
</feature>
<dbReference type="OrthoDB" id="2555634at2759"/>
<dbReference type="RefSeq" id="XP_025595392.1">
    <property type="nucleotide sequence ID" value="XM_025739181.1"/>
</dbReference>
<feature type="region of interest" description="Disordered" evidence="1">
    <location>
        <begin position="49"/>
        <end position="76"/>
    </location>
</feature>
<dbReference type="Proteomes" id="UP000245946">
    <property type="component" value="Unassembled WGS sequence"/>
</dbReference>
<reference evidence="2 3" key="1">
    <citation type="journal article" date="2018" name="Mol. Biol. Evol.">
        <title>Broad Genomic Sampling Reveals a Smut Pathogenic Ancestry of the Fungal Clade Ustilaginomycotina.</title>
        <authorList>
            <person name="Kijpornyongpan T."/>
            <person name="Mondo S.J."/>
            <person name="Barry K."/>
            <person name="Sandor L."/>
            <person name="Lee J."/>
            <person name="Lipzen A."/>
            <person name="Pangilinan J."/>
            <person name="LaButti K."/>
            <person name="Hainaut M."/>
            <person name="Henrissat B."/>
            <person name="Grigoriev I.V."/>
            <person name="Spatafora J.W."/>
            <person name="Aime M.C."/>
        </authorList>
    </citation>
    <scope>NUCLEOTIDE SEQUENCE [LARGE SCALE GENOMIC DNA]</scope>
    <source>
        <strain evidence="2 3">MCA 4186</strain>
    </source>
</reference>
<proteinExistence type="predicted"/>
<feature type="region of interest" description="Disordered" evidence="1">
    <location>
        <begin position="178"/>
        <end position="208"/>
    </location>
</feature>
<dbReference type="STRING" id="58919.A0A316Z4L8"/>
<sequence length="304" mass="33351">MTRPLQRQSSVRSCPQTTARRSPSTACLACCRRRARRNLQHLLNQRPNLQQRPSCRRPARAQLRIRRSKPKATTPSARCWAWRRARRPQSRRRYGRMRALQWLAAAASPLPACPRRAARRRRQRASGPGSLAWVRSIAVRAAPELEEPESFPGWSQDPDGTWVPVTPAAHEQYAAWMASQKDETATSGGKKPRDEQAAEMARAGVAADSLRSVDAGADALAAYEAQAPARSDARYAAAAAAVGSSASVEDAGGEAQAKKSNYRAMRKGQLSALVAQAEQNRDRLEGKWAAGKAKQREGGSKYGF</sequence>
<dbReference type="EMBL" id="KZ819306">
    <property type="protein sequence ID" value="PWN95113.1"/>
    <property type="molecule type" value="Genomic_DNA"/>
</dbReference>